<dbReference type="InterPro" id="IPR050520">
    <property type="entry name" value="INO80/SWR1_helicase"/>
</dbReference>
<keyword evidence="4" id="KW-0067">ATP-binding</keyword>
<dbReference type="GO" id="GO:0016887">
    <property type="term" value="F:ATP hydrolysis activity"/>
    <property type="evidence" value="ECO:0007669"/>
    <property type="project" value="TreeGrafter"/>
</dbReference>
<comment type="subcellular location">
    <subcellularLocation>
        <location evidence="1">Nucleus</location>
    </subcellularLocation>
</comment>
<dbReference type="GO" id="GO:0006338">
    <property type="term" value="P:chromatin remodeling"/>
    <property type="evidence" value="ECO:0007669"/>
    <property type="project" value="TreeGrafter"/>
</dbReference>
<evidence type="ECO:0000313" key="6">
    <source>
        <dbReference type="Proteomes" id="UP000095287"/>
    </source>
</evidence>
<evidence type="ECO:0000313" key="7">
    <source>
        <dbReference type="WBParaSite" id="L893_g26937.t1"/>
    </source>
</evidence>
<accession>A0A1I7ZJY7</accession>
<keyword evidence="2" id="KW-0547">Nucleotide-binding</keyword>
<feature type="compositionally biased region" description="Polar residues" evidence="5">
    <location>
        <begin position="242"/>
        <end position="252"/>
    </location>
</feature>
<feature type="compositionally biased region" description="Low complexity" evidence="5">
    <location>
        <begin position="221"/>
        <end position="230"/>
    </location>
</feature>
<protein>
    <submittedName>
        <fullName evidence="7">Helicase C-terminal domain-containing protein</fullName>
    </submittedName>
</protein>
<sequence>MDAQAQDRCHRIGQTRNVHIYRLISERTIEENILKKATQKRRLGELAIDDAGFTPQFFKQSNNLRDLFDSEDVEVAPCAENINATDMEKAMAQFEDQQDVVAAQKCKAEAKVELADFEEGKVNDVEDVVDEKLADIMKQLRPIERYAVKFLEEEYKPDFEEEVKEAEALLKAKQEEWTKAHEKAMKDEERAAAKMNGAAEDFPGSPSNADSPELFGSFSEVPSSSKSVRASAKRAKPHITPMRQSSRVQQLKASECEKQTERATPSSARRSARAVVVRPVPVASPSSLPSPQPTPTPLPVFKSPRVPKETAQAAKSRLKTPKAQERAQIAKPEVHVTPKAKSPKMPEAPAKKSPKTVEAPAKRSPKSVQSSPAALSRLGRAVSLAPNSQLLANKPSLGDYERPRLSFRKPRE</sequence>
<dbReference type="GO" id="GO:0000812">
    <property type="term" value="C:Swr1 complex"/>
    <property type="evidence" value="ECO:0007669"/>
    <property type="project" value="TreeGrafter"/>
</dbReference>
<dbReference type="PANTHER" id="PTHR45685">
    <property type="entry name" value="HELICASE SRCAP-RELATED"/>
    <property type="match status" value="1"/>
</dbReference>
<reference evidence="7" key="1">
    <citation type="submission" date="2016-11" db="UniProtKB">
        <authorList>
            <consortium name="WormBaseParasite"/>
        </authorList>
    </citation>
    <scope>IDENTIFICATION</scope>
</reference>
<keyword evidence="3" id="KW-0378">Hydrolase</keyword>
<dbReference type="Proteomes" id="UP000095287">
    <property type="component" value="Unplaced"/>
</dbReference>
<feature type="compositionally biased region" description="Low complexity" evidence="5">
    <location>
        <begin position="262"/>
        <end position="287"/>
    </location>
</feature>
<feature type="compositionally biased region" description="Basic and acidic residues" evidence="5">
    <location>
        <begin position="180"/>
        <end position="192"/>
    </location>
</feature>
<dbReference type="GO" id="GO:0004386">
    <property type="term" value="F:helicase activity"/>
    <property type="evidence" value="ECO:0007669"/>
    <property type="project" value="UniProtKB-KW"/>
</dbReference>
<dbReference type="GO" id="GO:0003677">
    <property type="term" value="F:DNA binding"/>
    <property type="evidence" value="ECO:0007669"/>
    <property type="project" value="UniProtKB-KW"/>
</dbReference>
<dbReference type="GO" id="GO:0005524">
    <property type="term" value="F:ATP binding"/>
    <property type="evidence" value="ECO:0007669"/>
    <property type="project" value="UniProtKB-KW"/>
</dbReference>
<dbReference type="SUPFAM" id="SSF52540">
    <property type="entry name" value="P-loop containing nucleoside triphosphate hydrolases"/>
    <property type="match status" value="1"/>
</dbReference>
<dbReference type="PANTHER" id="PTHR45685:SF1">
    <property type="entry name" value="HELICASE SRCAP"/>
    <property type="match status" value="1"/>
</dbReference>
<organism evidence="6 7">
    <name type="scientific">Steinernema glaseri</name>
    <dbReference type="NCBI Taxonomy" id="37863"/>
    <lineage>
        <taxon>Eukaryota</taxon>
        <taxon>Metazoa</taxon>
        <taxon>Ecdysozoa</taxon>
        <taxon>Nematoda</taxon>
        <taxon>Chromadorea</taxon>
        <taxon>Rhabditida</taxon>
        <taxon>Tylenchina</taxon>
        <taxon>Panagrolaimomorpha</taxon>
        <taxon>Strongyloidoidea</taxon>
        <taxon>Steinernematidae</taxon>
        <taxon>Steinernema</taxon>
    </lineage>
</organism>
<feature type="compositionally biased region" description="Pro residues" evidence="5">
    <location>
        <begin position="288"/>
        <end position="298"/>
    </location>
</feature>
<evidence type="ECO:0000256" key="5">
    <source>
        <dbReference type="SAM" id="MobiDB-lite"/>
    </source>
</evidence>
<dbReference type="Gene3D" id="3.40.50.300">
    <property type="entry name" value="P-loop containing nucleotide triphosphate hydrolases"/>
    <property type="match status" value="1"/>
</dbReference>
<evidence type="ECO:0000256" key="2">
    <source>
        <dbReference type="ARBA" id="ARBA00022741"/>
    </source>
</evidence>
<keyword evidence="3" id="KW-0347">Helicase</keyword>
<evidence type="ECO:0000256" key="3">
    <source>
        <dbReference type="ARBA" id="ARBA00022806"/>
    </source>
</evidence>
<dbReference type="WBParaSite" id="L893_g26937.t1">
    <property type="protein sequence ID" value="L893_g26937.t1"/>
    <property type="gene ID" value="L893_g26937"/>
</dbReference>
<proteinExistence type="predicted"/>
<keyword evidence="6" id="KW-1185">Reference proteome</keyword>
<evidence type="ECO:0000256" key="4">
    <source>
        <dbReference type="ARBA" id="ARBA00022840"/>
    </source>
</evidence>
<evidence type="ECO:0000256" key="1">
    <source>
        <dbReference type="ARBA" id="ARBA00004123"/>
    </source>
</evidence>
<name>A0A1I7ZJY7_9BILA</name>
<dbReference type="AlphaFoldDB" id="A0A1I7ZJY7"/>
<feature type="region of interest" description="Disordered" evidence="5">
    <location>
        <begin position="180"/>
        <end position="412"/>
    </location>
</feature>
<dbReference type="InterPro" id="IPR027417">
    <property type="entry name" value="P-loop_NTPase"/>
</dbReference>
<dbReference type="GO" id="GO:0042393">
    <property type="term" value="F:histone binding"/>
    <property type="evidence" value="ECO:0007669"/>
    <property type="project" value="TreeGrafter"/>
</dbReference>